<feature type="transmembrane region" description="Helical" evidence="1">
    <location>
        <begin position="43"/>
        <end position="60"/>
    </location>
</feature>
<evidence type="ECO:0000313" key="2">
    <source>
        <dbReference type="EMBL" id="KAH7090276.1"/>
    </source>
</evidence>
<gene>
    <name evidence="2" type="ORF">FB567DRAFT_519473</name>
</gene>
<organism evidence="2 3">
    <name type="scientific">Paraphoma chrysanthemicola</name>
    <dbReference type="NCBI Taxonomy" id="798071"/>
    <lineage>
        <taxon>Eukaryota</taxon>
        <taxon>Fungi</taxon>
        <taxon>Dikarya</taxon>
        <taxon>Ascomycota</taxon>
        <taxon>Pezizomycotina</taxon>
        <taxon>Dothideomycetes</taxon>
        <taxon>Pleosporomycetidae</taxon>
        <taxon>Pleosporales</taxon>
        <taxon>Pleosporineae</taxon>
        <taxon>Phaeosphaeriaceae</taxon>
        <taxon>Paraphoma</taxon>
    </lineage>
</organism>
<dbReference type="AlphaFoldDB" id="A0A8K0RCT7"/>
<comment type="caution">
    <text evidence="2">The sequence shown here is derived from an EMBL/GenBank/DDBJ whole genome shotgun (WGS) entry which is preliminary data.</text>
</comment>
<evidence type="ECO:0000313" key="3">
    <source>
        <dbReference type="Proteomes" id="UP000813461"/>
    </source>
</evidence>
<reference evidence="2" key="1">
    <citation type="journal article" date="2021" name="Nat. Commun.">
        <title>Genetic determinants of endophytism in the Arabidopsis root mycobiome.</title>
        <authorList>
            <person name="Mesny F."/>
            <person name="Miyauchi S."/>
            <person name="Thiergart T."/>
            <person name="Pickel B."/>
            <person name="Atanasova L."/>
            <person name="Karlsson M."/>
            <person name="Huettel B."/>
            <person name="Barry K.W."/>
            <person name="Haridas S."/>
            <person name="Chen C."/>
            <person name="Bauer D."/>
            <person name="Andreopoulos W."/>
            <person name="Pangilinan J."/>
            <person name="LaButti K."/>
            <person name="Riley R."/>
            <person name="Lipzen A."/>
            <person name="Clum A."/>
            <person name="Drula E."/>
            <person name="Henrissat B."/>
            <person name="Kohler A."/>
            <person name="Grigoriev I.V."/>
            <person name="Martin F.M."/>
            <person name="Hacquard S."/>
        </authorList>
    </citation>
    <scope>NUCLEOTIDE SEQUENCE</scope>
    <source>
        <strain evidence="2">MPI-SDFR-AT-0120</strain>
    </source>
</reference>
<keyword evidence="1" id="KW-0472">Membrane</keyword>
<dbReference type="SUPFAM" id="SSF54637">
    <property type="entry name" value="Thioesterase/thiol ester dehydrase-isomerase"/>
    <property type="match status" value="1"/>
</dbReference>
<dbReference type="InterPro" id="IPR052061">
    <property type="entry name" value="PTE-AB_protein"/>
</dbReference>
<accession>A0A8K0RCT7</accession>
<dbReference type="OrthoDB" id="506431at2759"/>
<proteinExistence type="predicted"/>
<keyword evidence="3" id="KW-1185">Reference proteome</keyword>
<dbReference type="Gene3D" id="3.10.129.10">
    <property type="entry name" value="Hotdog Thioesterase"/>
    <property type="match status" value="1"/>
</dbReference>
<dbReference type="InterPro" id="IPR029069">
    <property type="entry name" value="HotDog_dom_sf"/>
</dbReference>
<keyword evidence="1" id="KW-1133">Transmembrane helix</keyword>
<keyword evidence="1" id="KW-0812">Transmembrane</keyword>
<name>A0A8K0RCT7_9PLEO</name>
<dbReference type="PANTHER" id="PTHR47260:SF1">
    <property type="entry name" value="UPF0644 PROTEIN PB2B4.06"/>
    <property type="match status" value="1"/>
</dbReference>
<evidence type="ECO:0008006" key="4">
    <source>
        <dbReference type="Google" id="ProtNLM"/>
    </source>
</evidence>
<dbReference type="Proteomes" id="UP000813461">
    <property type="component" value="Unassembled WGS sequence"/>
</dbReference>
<dbReference type="EMBL" id="JAGMVJ010000005">
    <property type="protein sequence ID" value="KAH7090276.1"/>
    <property type="molecule type" value="Genomic_DNA"/>
</dbReference>
<protein>
    <recommendedName>
        <fullName evidence="4">Thioesterase domain-containing protein</fullName>
    </recommendedName>
</protein>
<evidence type="ECO:0000256" key="1">
    <source>
        <dbReference type="SAM" id="Phobius"/>
    </source>
</evidence>
<sequence>MSRARLFFRTPPFKSPSTTFTAHRHANRSQLELPLQSRLRWSYLWYGSILAIGVATGLGARQFAAPLGLPAPGSPEDRIILQSLSDDIDKLDIVRTLRKQSANHLHTGTPILESGSVEKVPIEGWVEVDVDLARHEETSSRKGILGAMSGTRGLGVQRAFWNPETKELVAVVWIGGGLSGWPGVAHGGAIATIFEEAMARMVRGPVGDVDAIHRPTSVSITYAKPTYSLDLYILRASFSKPNIPQSEPPPESETEPTRKWLSWLSPKKDLTKKVDVKAKHEITGTLESMKGDLCVKVKGTFDDHGTHSRRDV</sequence>
<dbReference type="PANTHER" id="PTHR47260">
    <property type="entry name" value="UPF0644 PROTEIN PB2B4.06"/>
    <property type="match status" value="1"/>
</dbReference>